<dbReference type="KEGG" id="nta:107801934"/>
<reference evidence="2" key="2">
    <citation type="submission" date="2025-08" db="UniProtKB">
        <authorList>
            <consortium name="RefSeq"/>
        </authorList>
    </citation>
    <scope>IDENTIFICATION</scope>
    <source>
        <tissue evidence="2">Leaf</tissue>
    </source>
</reference>
<accession>A0A1S4AWD6</accession>
<name>A0A1S4AWD6_TOBAC</name>
<organism evidence="1 2">
    <name type="scientific">Nicotiana tabacum</name>
    <name type="common">Common tobacco</name>
    <dbReference type="NCBI Taxonomy" id="4097"/>
    <lineage>
        <taxon>Eukaryota</taxon>
        <taxon>Viridiplantae</taxon>
        <taxon>Streptophyta</taxon>
        <taxon>Embryophyta</taxon>
        <taxon>Tracheophyta</taxon>
        <taxon>Spermatophyta</taxon>
        <taxon>Magnoliopsida</taxon>
        <taxon>eudicotyledons</taxon>
        <taxon>Gunneridae</taxon>
        <taxon>Pentapetalae</taxon>
        <taxon>asterids</taxon>
        <taxon>lamiids</taxon>
        <taxon>Solanales</taxon>
        <taxon>Solanaceae</taxon>
        <taxon>Nicotianoideae</taxon>
        <taxon>Nicotianeae</taxon>
        <taxon>Nicotiana</taxon>
    </lineage>
</organism>
<dbReference type="RefSeq" id="XP_016480838.2">
    <property type="nucleotide sequence ID" value="XM_016625352.2"/>
</dbReference>
<dbReference type="Proteomes" id="UP000790787">
    <property type="component" value="Chromosome 3"/>
</dbReference>
<dbReference type="AlphaFoldDB" id="A0A1S4AWD6"/>
<reference evidence="1" key="1">
    <citation type="journal article" date="2014" name="Nat. Commun.">
        <title>The tobacco genome sequence and its comparison with those of tomato and potato.</title>
        <authorList>
            <person name="Sierro N."/>
            <person name="Battey J.N."/>
            <person name="Ouadi S."/>
            <person name="Bakaher N."/>
            <person name="Bovet L."/>
            <person name="Willig A."/>
            <person name="Goepfert S."/>
            <person name="Peitsch M.C."/>
            <person name="Ivanov N.V."/>
        </authorList>
    </citation>
    <scope>NUCLEOTIDE SEQUENCE [LARGE SCALE GENOMIC DNA]</scope>
</reference>
<proteinExistence type="predicted"/>
<protein>
    <submittedName>
        <fullName evidence="2">Uncharacterized protein LOC107801934 isoform X1</fullName>
    </submittedName>
</protein>
<gene>
    <name evidence="2" type="primary">LOC107801934</name>
</gene>
<dbReference type="PaxDb" id="4097-A0A1S4AWD6"/>
<dbReference type="RefSeq" id="XP_016480838.1">
    <property type="nucleotide sequence ID" value="XM_016625352.1"/>
</dbReference>
<dbReference type="OrthoDB" id="1280323at2759"/>
<sequence length="182" mass="19317">MTCSNCGEPNHNGRGCYKPKAAATQEDAAMESDNEDVGPFAATQAASCNADVGPFAATQAASCNADVGPFAAAQEFTPYGPEVDNEEDPPLRPMIISETQSRIERGNLRGPTTGVRKIKFAGDHTGASTPTNIPYSPTKLTWKGKAAISSSQVQLEARKRNIKMMATKGKGKRVALDDEDLL</sequence>
<evidence type="ECO:0000313" key="2">
    <source>
        <dbReference type="RefSeq" id="XP_016480838.2"/>
    </source>
</evidence>
<keyword evidence="1" id="KW-1185">Reference proteome</keyword>
<dbReference type="GeneID" id="107801934"/>
<evidence type="ECO:0000313" key="1">
    <source>
        <dbReference type="Proteomes" id="UP000790787"/>
    </source>
</evidence>